<dbReference type="InterPro" id="IPR016181">
    <property type="entry name" value="Acyl_CoA_acyltransferase"/>
</dbReference>
<dbReference type="eggNOG" id="COG3153">
    <property type="taxonomic scope" value="Bacteria"/>
</dbReference>
<dbReference type="EMBL" id="CP002344">
    <property type="protein sequence ID" value="ADU50909.1"/>
    <property type="molecule type" value="Genomic_DNA"/>
</dbReference>
<reference evidence="5" key="2">
    <citation type="journal article" date="2010" name="Stand. Genomic Sci.">
        <title>Complete genome sequence of Thermaerobacter marianensis type strain (7p75aT).</title>
        <authorList>
            <person name="Han C."/>
            <person name="Gu W."/>
            <person name="Zhang X."/>
            <person name="Lapidus A."/>
            <person name="Nolan M."/>
            <person name="Copeland A."/>
            <person name="Lucas S."/>
            <person name="Glavina Del Rio T."/>
            <person name="Tice H."/>
            <person name="Cheng J."/>
            <person name="Tapia R."/>
            <person name="Goodwin L."/>
            <person name="Pitluck S."/>
            <person name="Pagani I."/>
            <person name="Ivanova N."/>
            <person name="Mavromatis K."/>
            <person name="Mikhailova N."/>
            <person name="Pati A."/>
            <person name="Chen A."/>
            <person name="Palaniappan K."/>
            <person name="Land M."/>
            <person name="Hauser L."/>
            <person name="Chang Y."/>
            <person name="Jeffries C."/>
            <person name="Schneider S."/>
            <person name="Rohde M."/>
            <person name="Goker M."/>
            <person name="Pukall R."/>
            <person name="Woyke T."/>
            <person name="Bristow J."/>
            <person name="Eisen J."/>
            <person name="Markowitz V."/>
            <person name="Hugenholtz P."/>
            <person name="Kyrpides N."/>
            <person name="Klenk H."/>
            <person name="Detter J."/>
        </authorList>
    </citation>
    <scope>NUCLEOTIDE SEQUENCE [LARGE SCALE GENOMIC DNA]</scope>
    <source>
        <strain evidence="5">ATCC 700841 / DSM 12885 / JCM 10246 / 7p75a</strain>
    </source>
</reference>
<feature type="domain" description="N-acetyltransferase" evidence="3">
    <location>
        <begin position="2"/>
        <end position="158"/>
    </location>
</feature>
<keyword evidence="1" id="KW-0808">Transferase</keyword>
<dbReference type="Gene3D" id="3.40.630.30">
    <property type="match status" value="1"/>
</dbReference>
<dbReference type="InterPro" id="IPR000182">
    <property type="entry name" value="GNAT_dom"/>
</dbReference>
<dbReference type="Pfam" id="PF00583">
    <property type="entry name" value="Acetyltransf_1"/>
    <property type="match status" value="1"/>
</dbReference>
<dbReference type="InterPro" id="IPR050832">
    <property type="entry name" value="Bact_Acetyltransf"/>
</dbReference>
<reference evidence="4 5" key="1">
    <citation type="journal article" date="2010" name="Stand. Genomic Sci.">
        <title>Complete genome sequence of Thermaerobacter marianensis type strain (7p75a).</title>
        <authorList>
            <person name="Han C."/>
            <person name="Gu W."/>
            <person name="Zhang X."/>
            <person name="Lapidus A."/>
            <person name="Nolan M."/>
            <person name="Copeland A."/>
            <person name="Lucas S."/>
            <person name="Del Rio T.G."/>
            <person name="Tice H."/>
            <person name="Cheng J.F."/>
            <person name="Tapia R."/>
            <person name="Goodwin L."/>
            <person name="Pitluck S."/>
            <person name="Pagani I."/>
            <person name="Ivanova N."/>
            <person name="Mavromatis K."/>
            <person name="Mikhailova N."/>
            <person name="Pati A."/>
            <person name="Chen A."/>
            <person name="Palaniappan K."/>
            <person name="Land M."/>
            <person name="Hauser L."/>
            <person name="Chang Y.J."/>
            <person name="Jeffries C.D."/>
            <person name="Schneider S."/>
            <person name="Rohde M."/>
            <person name="Goker M."/>
            <person name="Pukall R."/>
            <person name="Woyke T."/>
            <person name="Bristow J."/>
            <person name="Eisen J.A."/>
            <person name="Markowitz V."/>
            <person name="Hugenholtz P."/>
            <person name="Kyrpides N.C."/>
            <person name="Klenk H.P."/>
            <person name="Detter J.C."/>
        </authorList>
    </citation>
    <scope>NUCLEOTIDE SEQUENCE [LARGE SCALE GENOMIC DNA]</scope>
    <source>
        <strain evidence="5">ATCC 700841 / DSM 12885 / JCM 10246 / 7p75a</strain>
    </source>
</reference>
<dbReference type="STRING" id="644966.Tmar_0794"/>
<dbReference type="PANTHER" id="PTHR43877:SF2">
    <property type="entry name" value="AMINOALKYLPHOSPHONATE N-ACETYLTRANSFERASE-RELATED"/>
    <property type="match status" value="1"/>
</dbReference>
<dbReference type="Proteomes" id="UP000008915">
    <property type="component" value="Chromosome"/>
</dbReference>
<dbReference type="CDD" id="cd04301">
    <property type="entry name" value="NAT_SF"/>
    <property type="match status" value="1"/>
</dbReference>
<dbReference type="OrthoDB" id="2111574at2"/>
<evidence type="ECO:0000256" key="1">
    <source>
        <dbReference type="ARBA" id="ARBA00022679"/>
    </source>
</evidence>
<organism evidence="4 5">
    <name type="scientific">Thermaerobacter marianensis (strain ATCC 700841 / DSM 12885 / JCM 10246 / 7p75a)</name>
    <dbReference type="NCBI Taxonomy" id="644966"/>
    <lineage>
        <taxon>Bacteria</taxon>
        <taxon>Bacillati</taxon>
        <taxon>Bacillota</taxon>
        <taxon>Clostridia</taxon>
        <taxon>Eubacteriales</taxon>
        <taxon>Clostridiales Family XVII. Incertae Sedis</taxon>
        <taxon>Thermaerobacter</taxon>
    </lineage>
</organism>
<protein>
    <submittedName>
        <fullName evidence="4">GCN5-related N-acetyltransferase</fullName>
    </submittedName>
</protein>
<evidence type="ECO:0000259" key="3">
    <source>
        <dbReference type="PROSITE" id="PS51186"/>
    </source>
</evidence>
<dbReference type="GO" id="GO:0016747">
    <property type="term" value="F:acyltransferase activity, transferring groups other than amino-acyl groups"/>
    <property type="evidence" value="ECO:0007669"/>
    <property type="project" value="InterPro"/>
</dbReference>
<dbReference type="PANTHER" id="PTHR43877">
    <property type="entry name" value="AMINOALKYLPHOSPHONATE N-ACETYLTRANSFERASE-RELATED-RELATED"/>
    <property type="match status" value="1"/>
</dbReference>
<dbReference type="SUPFAM" id="SSF55729">
    <property type="entry name" value="Acyl-CoA N-acyltransferases (Nat)"/>
    <property type="match status" value="1"/>
</dbReference>
<proteinExistence type="predicted"/>
<dbReference type="PROSITE" id="PS51186">
    <property type="entry name" value="GNAT"/>
    <property type="match status" value="1"/>
</dbReference>
<keyword evidence="2" id="KW-0012">Acyltransferase</keyword>
<dbReference type="KEGG" id="tmr:Tmar_0794"/>
<dbReference type="AlphaFoldDB" id="E6SIK3"/>
<dbReference type="RefSeq" id="WP_013495214.1">
    <property type="nucleotide sequence ID" value="NC_014831.1"/>
</dbReference>
<evidence type="ECO:0000313" key="4">
    <source>
        <dbReference type="EMBL" id="ADU50909.1"/>
    </source>
</evidence>
<gene>
    <name evidence="4" type="ordered locus">Tmar_0794</name>
</gene>
<dbReference type="HOGENOM" id="CLU_1668575_0_0_9"/>
<evidence type="ECO:0000313" key="5">
    <source>
        <dbReference type="Proteomes" id="UP000008915"/>
    </source>
</evidence>
<sequence length="158" mass="17962">MWSVEPAAPADAGEVLAVTQRAFRPYQAKYPVAPEPLQDTLERVREDIDRGRVWVARSGSRVIGAVRVRPLGDRNGAWEIYGLAVDPEFSQLDVGTSLVRAVEDRLRRQGARALHLQTGLRDAPAIEFWYRVGYRPYRLEPDPDPAGGYDRVWFSKEW</sequence>
<name>E6SIK3_THEM7</name>
<evidence type="ECO:0000256" key="2">
    <source>
        <dbReference type="ARBA" id="ARBA00023315"/>
    </source>
</evidence>
<accession>E6SIK3</accession>
<keyword evidence="5" id="KW-1185">Reference proteome</keyword>